<dbReference type="InterPro" id="IPR040663">
    <property type="entry name" value="DNA_pol_D_N"/>
</dbReference>
<evidence type="ECO:0000259" key="3">
    <source>
        <dbReference type="Pfam" id="PF04042"/>
    </source>
</evidence>
<name>A0A9W7GPE4_9STRA</name>
<evidence type="ECO:0000256" key="1">
    <source>
        <dbReference type="ARBA" id="ARBA00006035"/>
    </source>
</evidence>
<dbReference type="GO" id="GO:0006271">
    <property type="term" value="P:DNA strand elongation involved in DNA replication"/>
    <property type="evidence" value="ECO:0007669"/>
    <property type="project" value="TreeGrafter"/>
</dbReference>
<proteinExistence type="inferred from homology"/>
<dbReference type="InterPro" id="IPR024826">
    <property type="entry name" value="DNA_pol_delta/II_ssu"/>
</dbReference>
<protein>
    <recommendedName>
        <fullName evidence="7">DNA polymerase delta small subunit</fullName>
    </recommendedName>
</protein>
<reference evidence="6" key="1">
    <citation type="journal article" date="2023" name="Commun. Biol.">
        <title>Genome analysis of Parmales, the sister group of diatoms, reveals the evolutionary specialization of diatoms from phago-mixotrophs to photoautotrophs.</title>
        <authorList>
            <person name="Ban H."/>
            <person name="Sato S."/>
            <person name="Yoshikawa S."/>
            <person name="Yamada K."/>
            <person name="Nakamura Y."/>
            <person name="Ichinomiya M."/>
            <person name="Sato N."/>
            <person name="Blanc-Mathieu R."/>
            <person name="Endo H."/>
            <person name="Kuwata A."/>
            <person name="Ogata H."/>
        </authorList>
    </citation>
    <scope>NUCLEOTIDE SEQUENCE [LARGE SCALE GENOMIC DNA]</scope>
</reference>
<evidence type="ECO:0000259" key="4">
    <source>
        <dbReference type="Pfam" id="PF18018"/>
    </source>
</evidence>
<accession>A0A9W7GPE4</accession>
<dbReference type="GO" id="GO:0043625">
    <property type="term" value="C:delta DNA polymerase complex"/>
    <property type="evidence" value="ECO:0007669"/>
    <property type="project" value="TreeGrafter"/>
</dbReference>
<keyword evidence="6" id="KW-1185">Reference proteome</keyword>
<dbReference type="GO" id="GO:0003677">
    <property type="term" value="F:DNA binding"/>
    <property type="evidence" value="ECO:0007669"/>
    <property type="project" value="InterPro"/>
</dbReference>
<gene>
    <name evidence="5" type="ORF">TrCOL_g1212</name>
</gene>
<feature type="domain" description="DNA polymerase alpha/delta/epsilon subunit B" evidence="3">
    <location>
        <begin position="222"/>
        <end position="450"/>
    </location>
</feature>
<dbReference type="AlphaFoldDB" id="A0A9W7GPE4"/>
<evidence type="ECO:0008006" key="7">
    <source>
        <dbReference type="Google" id="ProtNLM"/>
    </source>
</evidence>
<dbReference type="PANTHER" id="PTHR10416:SF0">
    <property type="entry name" value="DNA POLYMERASE DELTA SUBUNIT 2"/>
    <property type="match status" value="1"/>
</dbReference>
<feature type="domain" description="DNA polymerase delta subunit OB-fold" evidence="4">
    <location>
        <begin position="40"/>
        <end position="184"/>
    </location>
</feature>
<keyword evidence="2" id="KW-0235">DNA replication</keyword>
<comment type="similarity">
    <text evidence="1">Belongs to the DNA polymerase delta/II small subunit family.</text>
</comment>
<dbReference type="Gene3D" id="3.60.21.50">
    <property type="match status" value="1"/>
</dbReference>
<dbReference type="Gene3D" id="2.40.50.430">
    <property type="match status" value="1"/>
</dbReference>
<organism evidence="5 6">
    <name type="scientific">Triparma columacea</name>
    <dbReference type="NCBI Taxonomy" id="722753"/>
    <lineage>
        <taxon>Eukaryota</taxon>
        <taxon>Sar</taxon>
        <taxon>Stramenopiles</taxon>
        <taxon>Ochrophyta</taxon>
        <taxon>Bolidophyceae</taxon>
        <taxon>Parmales</taxon>
        <taxon>Triparmaceae</taxon>
        <taxon>Triparma</taxon>
    </lineage>
</organism>
<evidence type="ECO:0000256" key="2">
    <source>
        <dbReference type="ARBA" id="ARBA00022705"/>
    </source>
</evidence>
<dbReference type="Proteomes" id="UP001165065">
    <property type="component" value="Unassembled WGS sequence"/>
</dbReference>
<dbReference type="Pfam" id="PF18018">
    <property type="entry name" value="DNA_pol_D_N"/>
    <property type="match status" value="1"/>
</dbReference>
<sequence>MFSSSLPSVVAQAMLASRATAPFVPTWQPFNLQRKQYSQQYTHVYSKRLLSLAPVAKARAKGSCGDAVDVDRIIELSEGMRSIATGTIVKEMSKRKEVVGDFSEEQQSKVDDQAKDGRGVFQTISSDSDKLVLEDDSGRVILNLTGLGVKDKVGDSLKLCELATGIVASVVGSVMSTGEMEVEGIFLASLEAKDVPGVVEEEAAGVTKAKVGDVQSNLDPCVLLVSGLEMGKEGSETLPLQLLTDYISGASVEAEEEQLLGEGSGAHLCRVLLCGGNVRAVKDTEDVKSAAEPVKQLDDFLCQLCANLPVDLIPGASDPTNAMMPQASIHPCLLPNALTYSTLNTTPNPYSSRIGGVRFLGTSGQPIEDMRKYTAAVDASSMDVDGEGAVAEAVAPSEMDVLERTLRSRHLAPTGPDSLPCYPFVDSDPFVIENADLPHVYFAGECESFETKVVEGVRLVCLPSFDKTQEVVKLNLVTREVEVLSFAL</sequence>
<dbReference type="OrthoDB" id="3763at2759"/>
<dbReference type="InterPro" id="IPR007185">
    <property type="entry name" value="DNA_pol_a/d/e_bsu"/>
</dbReference>
<dbReference type="Pfam" id="PF04042">
    <property type="entry name" value="DNA_pol_E_B"/>
    <property type="match status" value="1"/>
</dbReference>
<evidence type="ECO:0000313" key="6">
    <source>
        <dbReference type="Proteomes" id="UP001165065"/>
    </source>
</evidence>
<dbReference type="PANTHER" id="PTHR10416">
    <property type="entry name" value="DNA POLYMERASE DELTA SUBUNIT 2"/>
    <property type="match status" value="1"/>
</dbReference>
<dbReference type="EMBL" id="BRYA01000354">
    <property type="protein sequence ID" value="GMI47688.1"/>
    <property type="molecule type" value="Genomic_DNA"/>
</dbReference>
<evidence type="ECO:0000313" key="5">
    <source>
        <dbReference type="EMBL" id="GMI47688.1"/>
    </source>
</evidence>
<comment type="caution">
    <text evidence="5">The sequence shown here is derived from an EMBL/GenBank/DDBJ whole genome shotgun (WGS) entry which is preliminary data.</text>
</comment>